<dbReference type="Proteomes" id="UP000799421">
    <property type="component" value="Unassembled WGS sequence"/>
</dbReference>
<protein>
    <recommendedName>
        <fullName evidence="9">Protein farnesyltransferase/geranylgeranyltransferase type-1 subunit alpha</fullName>
        <ecNumber evidence="4">2.5.1.58</ecNumber>
        <ecNumber evidence="3">2.5.1.59</ecNumber>
    </recommendedName>
    <alternativeName>
        <fullName evidence="12">CAAX farnesyltransferase subunit alpha</fullName>
    </alternativeName>
    <alternativeName>
        <fullName evidence="11">FTase-alpha</fullName>
    </alternativeName>
    <alternativeName>
        <fullName evidence="10">Ras proteins prenyltransferase subunit alpha</fullName>
    </alternativeName>
    <alternativeName>
        <fullName evidence="13">Type I protein geranyl-geranyltransferase subunit alpha</fullName>
    </alternativeName>
</protein>
<dbReference type="PANTHER" id="PTHR11129:SF1">
    <property type="entry name" value="PROTEIN FARNESYLTRANSFERASE_GERANYLGERANYLTRANSFERASE TYPE-1 SUBUNIT ALPHA"/>
    <property type="match status" value="1"/>
</dbReference>
<evidence type="ECO:0000313" key="14">
    <source>
        <dbReference type="EMBL" id="KAF2863556.1"/>
    </source>
</evidence>
<evidence type="ECO:0000256" key="3">
    <source>
        <dbReference type="ARBA" id="ARBA00012700"/>
    </source>
</evidence>
<evidence type="ECO:0000256" key="8">
    <source>
        <dbReference type="ARBA" id="ARBA00022842"/>
    </source>
</evidence>
<evidence type="ECO:0000256" key="1">
    <source>
        <dbReference type="ARBA" id="ARBA00001946"/>
    </source>
</evidence>
<keyword evidence="6 14" id="KW-0808">Transferase</keyword>
<evidence type="ECO:0000256" key="2">
    <source>
        <dbReference type="ARBA" id="ARBA00006734"/>
    </source>
</evidence>
<evidence type="ECO:0000256" key="9">
    <source>
        <dbReference type="ARBA" id="ARBA00040965"/>
    </source>
</evidence>
<evidence type="ECO:0000256" key="13">
    <source>
        <dbReference type="ARBA" id="ARBA00043219"/>
    </source>
</evidence>
<dbReference type="Pfam" id="PF01239">
    <property type="entry name" value="PPTA"/>
    <property type="match status" value="5"/>
</dbReference>
<comment type="similarity">
    <text evidence="2">Belongs to the protein prenyltransferase subunit alpha family.</text>
</comment>
<dbReference type="GO" id="GO:0004662">
    <property type="term" value="F:CAAX-protein geranylgeranyltransferase activity"/>
    <property type="evidence" value="ECO:0007669"/>
    <property type="project" value="UniProtKB-EC"/>
</dbReference>
<dbReference type="EC" id="2.5.1.58" evidence="4"/>
<evidence type="ECO:0000256" key="7">
    <source>
        <dbReference type="ARBA" id="ARBA00022737"/>
    </source>
</evidence>
<evidence type="ECO:0000256" key="4">
    <source>
        <dbReference type="ARBA" id="ARBA00012702"/>
    </source>
</evidence>
<dbReference type="PROSITE" id="PS51147">
    <property type="entry name" value="PFTA"/>
    <property type="match status" value="5"/>
</dbReference>
<evidence type="ECO:0000256" key="10">
    <source>
        <dbReference type="ARBA" id="ARBA00041392"/>
    </source>
</evidence>
<sequence length="307" mass="35453">MPSPTDPSWADITPLSAPAEPNGSLASISYTPNYAESISYLRALMAANEFSRRAIELTSEVISMNPAHYTVWLYREKCLERVGEDLLKEREWLDGIAEANEKNYQIWGHRIWLVTKIAGDPSTPIEDLCTTLTHERTLMQSMLNRDSKNYHVWGYRQWFVEHFSLFSSPSELTFVESMISEDVRNNSAWNFRWFLLSNRTPTENQWDQEMKYTREKINLAPQNQAAWNYLRAVAAKMGSSVKELKGCVERYVEAGDVVSLFALELMAEVKLQEGDKAGAGEALDLLAKRYDPLRRRYWEFRKASMLN</sequence>
<dbReference type="PANTHER" id="PTHR11129">
    <property type="entry name" value="PROTEIN FARNESYLTRANSFERASE ALPHA SUBUNIT/RAB GERANYLGERANYL TRANSFERASE ALPHA SUBUNIT"/>
    <property type="match status" value="1"/>
</dbReference>
<comment type="cofactor">
    <cofactor evidence="1">
        <name>Mg(2+)</name>
        <dbReference type="ChEBI" id="CHEBI:18420"/>
    </cofactor>
</comment>
<dbReference type="AlphaFoldDB" id="A0A6A7C7K2"/>
<evidence type="ECO:0000256" key="11">
    <source>
        <dbReference type="ARBA" id="ARBA00042436"/>
    </source>
</evidence>
<evidence type="ECO:0000256" key="6">
    <source>
        <dbReference type="ARBA" id="ARBA00022679"/>
    </source>
</evidence>
<dbReference type="EC" id="2.5.1.59" evidence="3"/>
<evidence type="ECO:0000313" key="15">
    <source>
        <dbReference type="Proteomes" id="UP000799421"/>
    </source>
</evidence>
<dbReference type="GO" id="GO:0005965">
    <property type="term" value="C:protein farnesyltransferase complex"/>
    <property type="evidence" value="ECO:0007669"/>
    <property type="project" value="TreeGrafter"/>
</dbReference>
<proteinExistence type="inferred from homology"/>
<dbReference type="Gene3D" id="1.25.40.120">
    <property type="entry name" value="Protein prenylyltransferase"/>
    <property type="match status" value="1"/>
</dbReference>
<dbReference type="GO" id="GO:0005953">
    <property type="term" value="C:CAAX-protein geranylgeranyltransferase complex"/>
    <property type="evidence" value="ECO:0007669"/>
    <property type="project" value="TreeGrafter"/>
</dbReference>
<dbReference type="GO" id="GO:0004660">
    <property type="term" value="F:protein farnesyltransferase activity"/>
    <property type="evidence" value="ECO:0007669"/>
    <property type="project" value="UniProtKB-EC"/>
</dbReference>
<dbReference type="InterPro" id="IPR002088">
    <property type="entry name" value="Prenyl_trans_a"/>
</dbReference>
<evidence type="ECO:0000256" key="5">
    <source>
        <dbReference type="ARBA" id="ARBA00022602"/>
    </source>
</evidence>
<keyword evidence="8" id="KW-0460">Magnesium</keyword>
<dbReference type="SUPFAM" id="SSF48439">
    <property type="entry name" value="Protein prenylyltransferase"/>
    <property type="match status" value="1"/>
</dbReference>
<evidence type="ECO:0000256" key="12">
    <source>
        <dbReference type="ARBA" id="ARBA00043086"/>
    </source>
</evidence>
<dbReference type="OrthoDB" id="272289at2759"/>
<name>A0A6A7C7K2_9PEZI</name>
<gene>
    <name evidence="14" type="ORF">K470DRAFT_241059</name>
</gene>
<keyword evidence="7" id="KW-0677">Repeat</keyword>
<keyword evidence="15" id="KW-1185">Reference proteome</keyword>
<reference evidence="14" key="1">
    <citation type="journal article" date="2020" name="Stud. Mycol.">
        <title>101 Dothideomycetes genomes: a test case for predicting lifestyles and emergence of pathogens.</title>
        <authorList>
            <person name="Haridas S."/>
            <person name="Albert R."/>
            <person name="Binder M."/>
            <person name="Bloem J."/>
            <person name="Labutti K."/>
            <person name="Salamov A."/>
            <person name="Andreopoulos B."/>
            <person name="Baker S."/>
            <person name="Barry K."/>
            <person name="Bills G."/>
            <person name="Bluhm B."/>
            <person name="Cannon C."/>
            <person name="Castanera R."/>
            <person name="Culley D."/>
            <person name="Daum C."/>
            <person name="Ezra D."/>
            <person name="Gonzalez J."/>
            <person name="Henrissat B."/>
            <person name="Kuo A."/>
            <person name="Liang C."/>
            <person name="Lipzen A."/>
            <person name="Lutzoni F."/>
            <person name="Magnuson J."/>
            <person name="Mondo S."/>
            <person name="Nolan M."/>
            <person name="Ohm R."/>
            <person name="Pangilinan J."/>
            <person name="Park H.-J."/>
            <person name="Ramirez L."/>
            <person name="Alfaro M."/>
            <person name="Sun H."/>
            <person name="Tritt A."/>
            <person name="Yoshinaga Y."/>
            <person name="Zwiers L.-H."/>
            <person name="Turgeon B."/>
            <person name="Goodwin S."/>
            <person name="Spatafora J."/>
            <person name="Crous P."/>
            <person name="Grigoriev I."/>
        </authorList>
    </citation>
    <scope>NUCLEOTIDE SEQUENCE</scope>
    <source>
        <strain evidence="14">CBS 480.64</strain>
    </source>
</reference>
<organism evidence="14 15">
    <name type="scientific">Piedraia hortae CBS 480.64</name>
    <dbReference type="NCBI Taxonomy" id="1314780"/>
    <lineage>
        <taxon>Eukaryota</taxon>
        <taxon>Fungi</taxon>
        <taxon>Dikarya</taxon>
        <taxon>Ascomycota</taxon>
        <taxon>Pezizomycotina</taxon>
        <taxon>Dothideomycetes</taxon>
        <taxon>Dothideomycetidae</taxon>
        <taxon>Capnodiales</taxon>
        <taxon>Piedraiaceae</taxon>
        <taxon>Piedraia</taxon>
    </lineage>
</organism>
<keyword evidence="5" id="KW-0637">Prenyltransferase</keyword>
<accession>A0A6A7C7K2</accession>
<dbReference type="EMBL" id="MU005960">
    <property type="protein sequence ID" value="KAF2863556.1"/>
    <property type="molecule type" value="Genomic_DNA"/>
</dbReference>